<gene>
    <name evidence="5" type="ORF">PENSTE_c031G04159</name>
</gene>
<dbReference type="AlphaFoldDB" id="A0A1V6SLJ7"/>
<keyword evidence="3" id="KW-0560">Oxidoreductase</keyword>
<dbReference type="PANTHER" id="PTHR48105">
    <property type="entry name" value="THIOREDOXIN REDUCTASE 1-RELATED-RELATED"/>
    <property type="match status" value="1"/>
</dbReference>
<protein>
    <recommendedName>
        <fullName evidence="4">FAD/NAD(P)-binding domain-containing protein</fullName>
    </recommendedName>
</protein>
<dbReference type="GO" id="GO:0016491">
    <property type="term" value="F:oxidoreductase activity"/>
    <property type="evidence" value="ECO:0007669"/>
    <property type="project" value="UniProtKB-KW"/>
</dbReference>
<evidence type="ECO:0000313" key="5">
    <source>
        <dbReference type="EMBL" id="OQE14942.1"/>
    </source>
</evidence>
<evidence type="ECO:0000256" key="3">
    <source>
        <dbReference type="ARBA" id="ARBA00023002"/>
    </source>
</evidence>
<comment type="caution">
    <text evidence="5">The sequence shown here is derived from an EMBL/GenBank/DDBJ whole genome shotgun (WGS) entry which is preliminary data.</text>
</comment>
<dbReference type="Proteomes" id="UP000191285">
    <property type="component" value="Unassembled WGS sequence"/>
</dbReference>
<keyword evidence="2" id="KW-0285">Flavoprotein</keyword>
<dbReference type="InterPro" id="IPR036188">
    <property type="entry name" value="FAD/NAD-bd_sf"/>
</dbReference>
<dbReference type="PRINTS" id="PR00469">
    <property type="entry name" value="PNDRDTASEII"/>
</dbReference>
<dbReference type="InterPro" id="IPR050097">
    <property type="entry name" value="Ferredoxin-NADP_redctase_2"/>
</dbReference>
<feature type="domain" description="FAD/NAD(P)-binding" evidence="4">
    <location>
        <begin position="7"/>
        <end position="148"/>
    </location>
</feature>
<dbReference type="EMBL" id="MLKD01000031">
    <property type="protein sequence ID" value="OQE14942.1"/>
    <property type="molecule type" value="Genomic_DNA"/>
</dbReference>
<name>A0A1V6SLJ7_9EURO</name>
<proteinExistence type="inferred from homology"/>
<evidence type="ECO:0000256" key="2">
    <source>
        <dbReference type="ARBA" id="ARBA00022630"/>
    </source>
</evidence>
<accession>A0A1V6SLJ7</accession>
<dbReference type="STRING" id="303698.A0A1V6SLJ7"/>
<comment type="similarity">
    <text evidence="1">Belongs to the class-II pyridine nucleotide-disulfide oxidoreductase family.</text>
</comment>
<sequence>MQTQLFDALIIGGGPAGLAAAMALGRACRTVALFDSQEYRNESAPMMHNVLCHDGQRQELFRATTMEEMMDKYDSLTFLDTKITNARLVNNGQKRLFELTNHKGLIWRGRKLIFASGTKDLLPPIPGYKELWGRGIVHCLFCDGFENKGGRIGALGLQTPPDLDALLMAFQLTKDTVTVFTNGNAASNGEVQRLYKIAAARGATFDHRAIHSVSEIPDAVGIQLNFQDGSHEHVRMLLSTPPSVNRAANLISALRLENPAGAGAHVISKTPMGETSLRGCFVAGDTSTPAKIIHVAMASGSLAGIGAAKQLAQDDGLEADHTASTESQGKL</sequence>
<dbReference type="OrthoDB" id="10260355at2759"/>
<dbReference type="SUPFAM" id="SSF51905">
    <property type="entry name" value="FAD/NAD(P)-binding domain"/>
    <property type="match status" value="1"/>
</dbReference>
<evidence type="ECO:0000256" key="1">
    <source>
        <dbReference type="ARBA" id="ARBA00009333"/>
    </source>
</evidence>
<dbReference type="PRINTS" id="PR00368">
    <property type="entry name" value="FADPNR"/>
</dbReference>
<organism evidence="5 6">
    <name type="scientific">Penicillium steckii</name>
    <dbReference type="NCBI Taxonomy" id="303698"/>
    <lineage>
        <taxon>Eukaryota</taxon>
        <taxon>Fungi</taxon>
        <taxon>Dikarya</taxon>
        <taxon>Ascomycota</taxon>
        <taxon>Pezizomycotina</taxon>
        <taxon>Eurotiomycetes</taxon>
        <taxon>Eurotiomycetidae</taxon>
        <taxon>Eurotiales</taxon>
        <taxon>Aspergillaceae</taxon>
        <taxon>Penicillium</taxon>
    </lineage>
</organism>
<reference evidence="6" key="1">
    <citation type="journal article" date="2017" name="Nat. Microbiol.">
        <title>Global analysis of biosynthetic gene clusters reveals vast potential of secondary metabolite production in Penicillium species.</title>
        <authorList>
            <person name="Nielsen J.C."/>
            <person name="Grijseels S."/>
            <person name="Prigent S."/>
            <person name="Ji B."/>
            <person name="Dainat J."/>
            <person name="Nielsen K.F."/>
            <person name="Frisvad J.C."/>
            <person name="Workman M."/>
            <person name="Nielsen J."/>
        </authorList>
    </citation>
    <scope>NUCLEOTIDE SEQUENCE [LARGE SCALE GENOMIC DNA]</scope>
    <source>
        <strain evidence="6">IBT 24891</strain>
    </source>
</reference>
<evidence type="ECO:0000259" key="4">
    <source>
        <dbReference type="Pfam" id="PF07992"/>
    </source>
</evidence>
<keyword evidence="6" id="KW-1185">Reference proteome</keyword>
<dbReference type="Pfam" id="PF07992">
    <property type="entry name" value="Pyr_redox_2"/>
    <property type="match status" value="1"/>
</dbReference>
<dbReference type="InterPro" id="IPR023753">
    <property type="entry name" value="FAD/NAD-binding_dom"/>
</dbReference>
<dbReference type="Gene3D" id="3.50.50.60">
    <property type="entry name" value="FAD/NAD(P)-binding domain"/>
    <property type="match status" value="2"/>
</dbReference>
<dbReference type="GO" id="GO:0097237">
    <property type="term" value="P:cellular response to toxic substance"/>
    <property type="evidence" value="ECO:0007669"/>
    <property type="project" value="UniProtKB-ARBA"/>
</dbReference>
<evidence type="ECO:0000313" key="6">
    <source>
        <dbReference type="Proteomes" id="UP000191285"/>
    </source>
</evidence>